<evidence type="ECO:0000313" key="4">
    <source>
        <dbReference type="Proteomes" id="UP001176961"/>
    </source>
</evidence>
<feature type="transmembrane region" description="Helical" evidence="2">
    <location>
        <begin position="52"/>
        <end position="72"/>
    </location>
</feature>
<gene>
    <name evidence="3" type="ORF">CYNAS_LOCUS19216</name>
</gene>
<feature type="compositionally biased region" description="Basic and acidic residues" evidence="1">
    <location>
        <begin position="266"/>
        <end position="275"/>
    </location>
</feature>
<dbReference type="Proteomes" id="UP001176961">
    <property type="component" value="Unassembled WGS sequence"/>
</dbReference>
<keyword evidence="2" id="KW-0812">Transmembrane</keyword>
<protein>
    <submittedName>
        <fullName evidence="3">Uncharacterized protein</fullName>
    </submittedName>
</protein>
<evidence type="ECO:0000256" key="1">
    <source>
        <dbReference type="SAM" id="MobiDB-lite"/>
    </source>
</evidence>
<reference evidence="3" key="1">
    <citation type="submission" date="2023-07" db="EMBL/GenBank/DDBJ databases">
        <authorList>
            <consortium name="CYATHOMIX"/>
        </authorList>
    </citation>
    <scope>NUCLEOTIDE SEQUENCE</scope>
    <source>
        <strain evidence="3">N/A</strain>
    </source>
</reference>
<name>A0AA36MEQ0_CYLNA</name>
<proteinExistence type="predicted"/>
<dbReference type="EMBL" id="CATQJL010000316">
    <property type="protein sequence ID" value="CAJ0607233.1"/>
    <property type="molecule type" value="Genomic_DNA"/>
</dbReference>
<evidence type="ECO:0000313" key="3">
    <source>
        <dbReference type="EMBL" id="CAJ0607233.1"/>
    </source>
</evidence>
<organism evidence="3 4">
    <name type="scientific">Cylicocyclus nassatus</name>
    <name type="common">Nematode worm</name>
    <dbReference type="NCBI Taxonomy" id="53992"/>
    <lineage>
        <taxon>Eukaryota</taxon>
        <taxon>Metazoa</taxon>
        <taxon>Ecdysozoa</taxon>
        <taxon>Nematoda</taxon>
        <taxon>Chromadorea</taxon>
        <taxon>Rhabditida</taxon>
        <taxon>Rhabditina</taxon>
        <taxon>Rhabditomorpha</taxon>
        <taxon>Strongyloidea</taxon>
        <taxon>Strongylidae</taxon>
        <taxon>Cylicocyclus</taxon>
    </lineage>
</organism>
<feature type="region of interest" description="Disordered" evidence="1">
    <location>
        <begin position="266"/>
        <end position="305"/>
    </location>
</feature>
<sequence>MRRNIGQGWLPSESLEEGERTGNRVRCNEQTANGSVGFLGALRKSKLSWNGLFLLVLIFGAALSVILTVAFASKKTENNPRVMYFSMFLGDEDPSPTPRLHSVLEANDDKNCSLRKNVENTKKAIEQLAKTKLEQKYSFILYGDKVLQIGPLKAVEAAHEVQNIKATHQNGSSFNQIGAIETFLNKKGTKDILMHYIPCKFTYSANDSETTKFVQMMKDSGLDRKTTLVSNTVNATVVAETFQIDEEDIKNMIIDKDQSVAERIEEIGSKEEEKTTSSATKPTPTIVPSPTMTRTVSTTTPTVVKPSSSLSVDIADI</sequence>
<feature type="compositionally biased region" description="Low complexity" evidence="1">
    <location>
        <begin position="276"/>
        <end position="305"/>
    </location>
</feature>
<keyword evidence="2" id="KW-0472">Membrane</keyword>
<dbReference type="AlphaFoldDB" id="A0AA36MEQ0"/>
<keyword evidence="2" id="KW-1133">Transmembrane helix</keyword>
<comment type="caution">
    <text evidence="3">The sequence shown here is derived from an EMBL/GenBank/DDBJ whole genome shotgun (WGS) entry which is preliminary data.</text>
</comment>
<accession>A0AA36MEQ0</accession>
<evidence type="ECO:0000256" key="2">
    <source>
        <dbReference type="SAM" id="Phobius"/>
    </source>
</evidence>
<keyword evidence="4" id="KW-1185">Reference proteome</keyword>